<dbReference type="Pfam" id="PF13453">
    <property type="entry name" value="Zn_ribbon_TFIIB"/>
    <property type="match status" value="2"/>
</dbReference>
<dbReference type="AlphaFoldDB" id="A0A6J4QMP2"/>
<dbReference type="EMBL" id="CADCVA010000362">
    <property type="protein sequence ID" value="CAA9441792.1"/>
    <property type="molecule type" value="Genomic_DNA"/>
</dbReference>
<dbReference type="InterPro" id="IPR027392">
    <property type="entry name" value="TF_Znf"/>
</dbReference>
<organism evidence="2">
    <name type="scientific">uncultured Rubrobacteraceae bacterium</name>
    <dbReference type="NCBI Taxonomy" id="349277"/>
    <lineage>
        <taxon>Bacteria</taxon>
        <taxon>Bacillati</taxon>
        <taxon>Actinomycetota</taxon>
        <taxon>Rubrobacteria</taxon>
        <taxon>Rubrobacterales</taxon>
        <taxon>Rubrobacteraceae</taxon>
        <taxon>environmental samples</taxon>
    </lineage>
</organism>
<feature type="domain" description="Transcription factor zinc-finger" evidence="1">
    <location>
        <begin position="88"/>
        <end position="124"/>
    </location>
</feature>
<reference evidence="2" key="1">
    <citation type="submission" date="2020-02" db="EMBL/GenBank/DDBJ databases">
        <authorList>
            <person name="Meier V. D."/>
        </authorList>
    </citation>
    <scope>NUCLEOTIDE SEQUENCE</scope>
    <source>
        <strain evidence="2">AVDCRST_MAG82</strain>
    </source>
</reference>
<evidence type="ECO:0000313" key="2">
    <source>
        <dbReference type="EMBL" id="CAA9441792.1"/>
    </source>
</evidence>
<sequence length="192" mass="21849">MARETNTTRLPDASEDRIIECPVCSNAMTTMTAEGVTVDVCAGGCGGIWFDWFELARVDEVHESAGEKFLEVERDPTLRPDLSKRVYCPRDGEIMMRHFHSVKRGVLVDECPRCAGFWLDAGELAGIRSEFATQEERKRAAQEYFSELFDPDLAVARAKTMEDLRKARRIAYAFRFICPSYYIPGEQDWGAF</sequence>
<evidence type="ECO:0000259" key="1">
    <source>
        <dbReference type="Pfam" id="PF13453"/>
    </source>
</evidence>
<accession>A0A6J4QMP2</accession>
<name>A0A6J4QMP2_9ACTN</name>
<feature type="domain" description="Transcription factor zinc-finger" evidence="1">
    <location>
        <begin position="21"/>
        <end position="57"/>
    </location>
</feature>
<gene>
    <name evidence="2" type="ORF">AVDCRST_MAG82-2972</name>
</gene>
<protein>
    <recommendedName>
        <fullName evidence="1">Transcription factor zinc-finger domain-containing protein</fullName>
    </recommendedName>
</protein>
<proteinExistence type="predicted"/>